<reference evidence="2 3" key="1">
    <citation type="journal article" date="2019" name="Int. J. Syst. Evol. Microbiol.">
        <title>The Global Catalogue of Microorganisms (GCM) 10K type strain sequencing project: providing services to taxonomists for standard genome sequencing and annotation.</title>
        <authorList>
            <consortium name="The Broad Institute Genomics Platform"/>
            <consortium name="The Broad Institute Genome Sequencing Center for Infectious Disease"/>
            <person name="Wu L."/>
            <person name="Ma J."/>
        </authorList>
    </citation>
    <scope>NUCLEOTIDE SEQUENCE [LARGE SCALE GENOMIC DNA]</scope>
    <source>
        <strain evidence="2 3">CGMCC 1.10594</strain>
    </source>
</reference>
<keyword evidence="3" id="KW-1185">Reference proteome</keyword>
<dbReference type="Proteomes" id="UP001597075">
    <property type="component" value="Unassembled WGS sequence"/>
</dbReference>
<dbReference type="Pfam" id="PF24283">
    <property type="entry name" value="DUF7471"/>
    <property type="match status" value="1"/>
</dbReference>
<keyword evidence="1" id="KW-0812">Transmembrane</keyword>
<dbReference type="EMBL" id="JBHUDL010000010">
    <property type="protein sequence ID" value="MFD1633978.1"/>
    <property type="molecule type" value="Genomic_DNA"/>
</dbReference>
<dbReference type="AlphaFoldDB" id="A0ABD6D001"/>
<dbReference type="InterPro" id="IPR055894">
    <property type="entry name" value="DUF7471"/>
</dbReference>
<comment type="caution">
    <text evidence="2">The sequence shown here is derived from an EMBL/GenBank/DDBJ whole genome shotgun (WGS) entry which is preliminary data.</text>
</comment>
<dbReference type="RefSeq" id="WP_379824180.1">
    <property type="nucleotide sequence ID" value="NZ_CP187151.1"/>
</dbReference>
<evidence type="ECO:0000313" key="3">
    <source>
        <dbReference type="Proteomes" id="UP001597075"/>
    </source>
</evidence>
<organism evidence="2 3">
    <name type="scientific">Haloplanus ruber</name>
    <dbReference type="NCBI Taxonomy" id="869892"/>
    <lineage>
        <taxon>Archaea</taxon>
        <taxon>Methanobacteriati</taxon>
        <taxon>Methanobacteriota</taxon>
        <taxon>Stenosarchaea group</taxon>
        <taxon>Halobacteria</taxon>
        <taxon>Halobacteriales</taxon>
        <taxon>Haloferacaceae</taxon>
        <taxon>Haloplanus</taxon>
    </lineage>
</organism>
<evidence type="ECO:0000313" key="2">
    <source>
        <dbReference type="EMBL" id="MFD1633978.1"/>
    </source>
</evidence>
<feature type="transmembrane region" description="Helical" evidence="1">
    <location>
        <begin position="31"/>
        <end position="51"/>
    </location>
</feature>
<keyword evidence="1" id="KW-1133">Transmembrane helix</keyword>
<name>A0ABD6D001_9EURY</name>
<evidence type="ECO:0000256" key="1">
    <source>
        <dbReference type="SAM" id="Phobius"/>
    </source>
</evidence>
<accession>A0ABD6D001</accession>
<sequence length="90" mass="9340">MLLGVLVLTTLGTLALFGVALIAARRRRSRPYTVLTVAIGLLVVRSVVGIGTVLGRVPMVVHHLVEHTTDLAIAVLILAAAYLVTGATGS</sequence>
<proteinExistence type="predicted"/>
<protein>
    <submittedName>
        <fullName evidence="2">Uncharacterized protein</fullName>
    </submittedName>
</protein>
<keyword evidence="1" id="KW-0472">Membrane</keyword>
<feature type="transmembrane region" description="Helical" evidence="1">
    <location>
        <begin position="6"/>
        <end position="24"/>
    </location>
</feature>
<gene>
    <name evidence="2" type="ORF">ACFSBJ_09565</name>
</gene>
<feature type="transmembrane region" description="Helical" evidence="1">
    <location>
        <begin position="71"/>
        <end position="89"/>
    </location>
</feature>